<dbReference type="Gene3D" id="1.10.630.10">
    <property type="entry name" value="Cytochrome P450"/>
    <property type="match status" value="1"/>
</dbReference>
<keyword evidence="5 14" id="KW-0812">Transmembrane</keyword>
<dbReference type="Pfam" id="PF00067">
    <property type="entry name" value="p450"/>
    <property type="match status" value="1"/>
</dbReference>
<evidence type="ECO:0000256" key="11">
    <source>
        <dbReference type="ARBA" id="ARBA00023136"/>
    </source>
</evidence>
<evidence type="ECO:0000313" key="15">
    <source>
        <dbReference type="EMBL" id="KAF2139285.1"/>
    </source>
</evidence>
<name>A0A6A6B7P9_9PEZI</name>
<dbReference type="InterPro" id="IPR002401">
    <property type="entry name" value="Cyt_P450_E_grp-I"/>
</dbReference>
<dbReference type="GeneID" id="54302465"/>
<dbReference type="PANTHER" id="PTHR24305">
    <property type="entry name" value="CYTOCHROME P450"/>
    <property type="match status" value="1"/>
</dbReference>
<reference evidence="15" key="1">
    <citation type="journal article" date="2020" name="Stud. Mycol.">
        <title>101 Dothideomycetes genomes: a test case for predicting lifestyles and emergence of pathogens.</title>
        <authorList>
            <person name="Haridas S."/>
            <person name="Albert R."/>
            <person name="Binder M."/>
            <person name="Bloem J."/>
            <person name="Labutti K."/>
            <person name="Salamov A."/>
            <person name="Andreopoulos B."/>
            <person name="Baker S."/>
            <person name="Barry K."/>
            <person name="Bills G."/>
            <person name="Bluhm B."/>
            <person name="Cannon C."/>
            <person name="Castanera R."/>
            <person name="Culley D."/>
            <person name="Daum C."/>
            <person name="Ezra D."/>
            <person name="Gonzalez J."/>
            <person name="Henrissat B."/>
            <person name="Kuo A."/>
            <person name="Liang C."/>
            <person name="Lipzen A."/>
            <person name="Lutzoni F."/>
            <person name="Magnuson J."/>
            <person name="Mondo S."/>
            <person name="Nolan M."/>
            <person name="Ohm R."/>
            <person name="Pangilinan J."/>
            <person name="Park H.-J."/>
            <person name="Ramirez L."/>
            <person name="Alfaro M."/>
            <person name="Sun H."/>
            <person name="Tritt A."/>
            <person name="Yoshinaga Y."/>
            <person name="Zwiers L.-H."/>
            <person name="Turgeon B."/>
            <person name="Goodwin S."/>
            <person name="Spatafora J."/>
            <person name="Crous P."/>
            <person name="Grigoriev I."/>
        </authorList>
    </citation>
    <scope>NUCLEOTIDE SEQUENCE</scope>
    <source>
        <strain evidence="15">CBS 121167</strain>
    </source>
</reference>
<dbReference type="SUPFAM" id="SSF48264">
    <property type="entry name" value="Cytochrome P450"/>
    <property type="match status" value="1"/>
</dbReference>
<evidence type="ECO:0000256" key="8">
    <source>
        <dbReference type="ARBA" id="ARBA00023002"/>
    </source>
</evidence>
<evidence type="ECO:0000256" key="9">
    <source>
        <dbReference type="ARBA" id="ARBA00023004"/>
    </source>
</evidence>
<evidence type="ECO:0000313" key="16">
    <source>
        <dbReference type="Proteomes" id="UP000799438"/>
    </source>
</evidence>
<feature type="transmembrane region" description="Helical" evidence="14">
    <location>
        <begin position="12"/>
        <end position="34"/>
    </location>
</feature>
<feature type="binding site" description="axial binding residue" evidence="12">
    <location>
        <position position="445"/>
    </location>
    <ligand>
        <name>heme</name>
        <dbReference type="ChEBI" id="CHEBI:30413"/>
    </ligand>
    <ligandPart>
        <name>Fe</name>
        <dbReference type="ChEBI" id="CHEBI:18248"/>
    </ligandPart>
</feature>
<evidence type="ECO:0000256" key="1">
    <source>
        <dbReference type="ARBA" id="ARBA00001971"/>
    </source>
</evidence>
<keyword evidence="10 13" id="KW-0503">Monooxygenase</keyword>
<dbReference type="InterPro" id="IPR050121">
    <property type="entry name" value="Cytochrome_P450_monoxygenase"/>
</dbReference>
<keyword evidence="9 12" id="KW-0408">Iron</keyword>
<dbReference type="Proteomes" id="UP000799438">
    <property type="component" value="Unassembled WGS sequence"/>
</dbReference>
<evidence type="ECO:0000256" key="2">
    <source>
        <dbReference type="ARBA" id="ARBA00004167"/>
    </source>
</evidence>
<keyword evidence="7 14" id="KW-1133">Transmembrane helix</keyword>
<dbReference type="GO" id="GO:0005506">
    <property type="term" value="F:iron ion binding"/>
    <property type="evidence" value="ECO:0007669"/>
    <property type="project" value="InterPro"/>
</dbReference>
<evidence type="ECO:0000256" key="3">
    <source>
        <dbReference type="ARBA" id="ARBA00010617"/>
    </source>
</evidence>
<evidence type="ECO:0000256" key="4">
    <source>
        <dbReference type="ARBA" id="ARBA00022617"/>
    </source>
</evidence>
<evidence type="ECO:0000256" key="14">
    <source>
        <dbReference type="SAM" id="Phobius"/>
    </source>
</evidence>
<comment type="subcellular location">
    <subcellularLocation>
        <location evidence="2">Membrane</location>
        <topology evidence="2">Single-pass membrane protein</topology>
    </subcellularLocation>
</comment>
<dbReference type="InterPro" id="IPR001128">
    <property type="entry name" value="Cyt_P450"/>
</dbReference>
<dbReference type="PROSITE" id="PS00086">
    <property type="entry name" value="CYTOCHROME_P450"/>
    <property type="match status" value="1"/>
</dbReference>
<dbReference type="GO" id="GO:0020037">
    <property type="term" value="F:heme binding"/>
    <property type="evidence" value="ECO:0007669"/>
    <property type="project" value="InterPro"/>
</dbReference>
<keyword evidence="16" id="KW-1185">Reference proteome</keyword>
<dbReference type="PRINTS" id="PR00463">
    <property type="entry name" value="EP450I"/>
</dbReference>
<evidence type="ECO:0000256" key="10">
    <source>
        <dbReference type="ARBA" id="ARBA00023033"/>
    </source>
</evidence>
<dbReference type="CDD" id="cd11062">
    <property type="entry name" value="CYP58-like"/>
    <property type="match status" value="1"/>
</dbReference>
<dbReference type="InterPro" id="IPR017972">
    <property type="entry name" value="Cyt_P450_CS"/>
</dbReference>
<dbReference type="EMBL" id="ML995493">
    <property type="protein sequence ID" value="KAF2139285.1"/>
    <property type="molecule type" value="Genomic_DNA"/>
</dbReference>
<dbReference type="RefSeq" id="XP_033394998.1">
    <property type="nucleotide sequence ID" value="XM_033544969.1"/>
</dbReference>
<dbReference type="GO" id="GO:0004497">
    <property type="term" value="F:monooxygenase activity"/>
    <property type="evidence" value="ECO:0007669"/>
    <property type="project" value="UniProtKB-KW"/>
</dbReference>
<proteinExistence type="inferred from homology"/>
<organism evidence="15 16">
    <name type="scientific">Aplosporella prunicola CBS 121167</name>
    <dbReference type="NCBI Taxonomy" id="1176127"/>
    <lineage>
        <taxon>Eukaryota</taxon>
        <taxon>Fungi</taxon>
        <taxon>Dikarya</taxon>
        <taxon>Ascomycota</taxon>
        <taxon>Pezizomycotina</taxon>
        <taxon>Dothideomycetes</taxon>
        <taxon>Dothideomycetes incertae sedis</taxon>
        <taxon>Botryosphaeriales</taxon>
        <taxon>Aplosporellaceae</taxon>
        <taxon>Aplosporella</taxon>
    </lineage>
</organism>
<dbReference type="GO" id="GO:0016705">
    <property type="term" value="F:oxidoreductase activity, acting on paired donors, with incorporation or reduction of molecular oxygen"/>
    <property type="evidence" value="ECO:0007669"/>
    <property type="project" value="InterPro"/>
</dbReference>
<protein>
    <recommendedName>
        <fullName evidence="17">Cytochrome P450</fullName>
    </recommendedName>
</protein>
<keyword evidence="4 12" id="KW-0349">Heme</keyword>
<accession>A0A6A6B7P9</accession>
<dbReference type="FunFam" id="1.10.630.10:FF:000069">
    <property type="entry name" value="Cytochrome P450, putative (Eurofung)"/>
    <property type="match status" value="1"/>
</dbReference>
<comment type="cofactor">
    <cofactor evidence="1 12">
        <name>heme</name>
        <dbReference type="ChEBI" id="CHEBI:30413"/>
    </cofactor>
</comment>
<keyword evidence="11 14" id="KW-0472">Membrane</keyword>
<dbReference type="PRINTS" id="PR00385">
    <property type="entry name" value="P450"/>
</dbReference>
<dbReference type="GO" id="GO:0016020">
    <property type="term" value="C:membrane"/>
    <property type="evidence" value="ECO:0007669"/>
    <property type="project" value="UniProtKB-SubCell"/>
</dbReference>
<evidence type="ECO:0000256" key="6">
    <source>
        <dbReference type="ARBA" id="ARBA00022723"/>
    </source>
</evidence>
<dbReference type="InterPro" id="IPR036396">
    <property type="entry name" value="Cyt_P450_sf"/>
</dbReference>
<sequence length="502" mass="56999">MASLAELLEPTRALCVGITFVLLYLLGGAVYRLYFSPLASFPGPKLAALTLFYEFYFDVVKRGQFTFHIRELHQKYGPIIRINPYELHIDDPDFYDVLYSGPSKKRDKYAWSTKMFPNSSSVFSTVTHELHRMRRTALNPYFSKQSITKLAPATIIPAIEKMCHRLEGFRESKEPVNLEAAFVSLTTDIITDYSFGKSYGFLDRPGFAPEWLRLQLQMSEFTLLNKQLPYLFPIKKRLSLWLMKFKSSCSVENIVAHIMPVVNGRRENNKTATRHSIFHELLDSDLPASEKTVPRLIDEALTIVAAGSNTTAQFLKTTSFHVLANPPILTKLRAELQGIASNPAELPSLRDLEHMPYLNAVVKEGFRISYGITSRLTRIAPNEDLVFNNYIIPAGTPVGMTSILTHENPRLFPEPKVFKPERWLEPGAQRLEKYLVNFSKGTRACLGMNLARAEIFLTLAALFGGRFELELLETDRSDVDVKHDFFNPSARLDSKGARVLVH</sequence>
<dbReference type="PANTHER" id="PTHR24305:SF157">
    <property type="entry name" value="N-ACETYLTRYPTOPHAN 6-HYDROXYLASE IVOC-RELATED"/>
    <property type="match status" value="1"/>
</dbReference>
<evidence type="ECO:0000256" key="5">
    <source>
        <dbReference type="ARBA" id="ARBA00022692"/>
    </source>
</evidence>
<keyword evidence="8 13" id="KW-0560">Oxidoreductase</keyword>
<gene>
    <name evidence="15" type="ORF">K452DRAFT_328197</name>
</gene>
<evidence type="ECO:0000256" key="13">
    <source>
        <dbReference type="RuleBase" id="RU000461"/>
    </source>
</evidence>
<keyword evidence="6 12" id="KW-0479">Metal-binding</keyword>
<dbReference type="AlphaFoldDB" id="A0A6A6B7P9"/>
<dbReference type="OrthoDB" id="3945418at2759"/>
<evidence type="ECO:0008006" key="17">
    <source>
        <dbReference type="Google" id="ProtNLM"/>
    </source>
</evidence>
<evidence type="ECO:0000256" key="12">
    <source>
        <dbReference type="PIRSR" id="PIRSR602401-1"/>
    </source>
</evidence>
<comment type="similarity">
    <text evidence="3 13">Belongs to the cytochrome P450 family.</text>
</comment>
<evidence type="ECO:0000256" key="7">
    <source>
        <dbReference type="ARBA" id="ARBA00022989"/>
    </source>
</evidence>